<dbReference type="UniPathway" id="UPA00219"/>
<name>D3UGV2_HELM1</name>
<dbReference type="EC" id="6.3.2.4" evidence="5 14"/>
<comment type="catalytic activity">
    <reaction evidence="13 14">
        <text>2 D-alanine + ATP = D-alanyl-D-alanine + ADP + phosphate + H(+)</text>
        <dbReference type="Rhea" id="RHEA:11224"/>
        <dbReference type="ChEBI" id="CHEBI:15378"/>
        <dbReference type="ChEBI" id="CHEBI:30616"/>
        <dbReference type="ChEBI" id="CHEBI:43474"/>
        <dbReference type="ChEBI" id="CHEBI:57416"/>
        <dbReference type="ChEBI" id="CHEBI:57822"/>
        <dbReference type="ChEBI" id="CHEBI:456216"/>
        <dbReference type="EC" id="6.3.2.4"/>
    </reaction>
</comment>
<evidence type="ECO:0000256" key="11">
    <source>
        <dbReference type="ARBA" id="ARBA00022984"/>
    </source>
</evidence>
<dbReference type="GO" id="GO:0009252">
    <property type="term" value="P:peptidoglycan biosynthetic process"/>
    <property type="evidence" value="ECO:0007669"/>
    <property type="project" value="UniProtKB-UniRule"/>
</dbReference>
<dbReference type="PROSITE" id="PS00843">
    <property type="entry name" value="DALA_DALA_LIGASE_1"/>
    <property type="match status" value="1"/>
</dbReference>
<dbReference type="Gene3D" id="3.40.50.20">
    <property type="match status" value="1"/>
</dbReference>
<dbReference type="InterPro" id="IPR016185">
    <property type="entry name" value="PreATP-grasp_dom_sf"/>
</dbReference>
<evidence type="ECO:0000313" key="18">
    <source>
        <dbReference type="Proteomes" id="UP000001522"/>
    </source>
</evidence>
<keyword evidence="7 14" id="KW-0436">Ligase</keyword>
<dbReference type="AlphaFoldDB" id="D3UGV2"/>
<dbReference type="GO" id="GO:0008716">
    <property type="term" value="F:D-alanine-D-alanine ligase activity"/>
    <property type="evidence" value="ECO:0007669"/>
    <property type="project" value="UniProtKB-UniRule"/>
</dbReference>
<reference evidence="17 18" key="1">
    <citation type="journal article" date="2010" name="BMC Genomics">
        <title>Comparative genomics and proteomics of Helicobacter mustelae, an ulcerogenic and carcinogenic gastric pathogen.</title>
        <authorList>
            <person name="O'Toole P.W."/>
            <person name="Snelling W.J."/>
            <person name="Canchaya C."/>
            <person name="Forde B.M."/>
            <person name="Hardie K.R."/>
            <person name="Josenhans C."/>
            <person name="Graham R.L.J."/>
            <person name="McMullan G."/>
            <person name="Parkhill J."/>
            <person name="Belda E."/>
            <person name="Bentley S.D."/>
        </authorList>
    </citation>
    <scope>NUCLEOTIDE SEQUENCE [LARGE SCALE GENOMIC DNA]</scope>
    <source>
        <strain evidence="18">ATCC 43772 / LMG 18044 / NCTC 12198 / 12198</strain>
    </source>
</reference>
<evidence type="ECO:0000256" key="5">
    <source>
        <dbReference type="ARBA" id="ARBA00012216"/>
    </source>
</evidence>
<evidence type="ECO:0000256" key="13">
    <source>
        <dbReference type="ARBA" id="ARBA00047614"/>
    </source>
</evidence>
<evidence type="ECO:0000256" key="8">
    <source>
        <dbReference type="ARBA" id="ARBA00022741"/>
    </source>
</evidence>
<dbReference type="Gene3D" id="3.30.470.20">
    <property type="entry name" value="ATP-grasp fold, B domain"/>
    <property type="match status" value="1"/>
</dbReference>
<dbReference type="InterPro" id="IPR005905">
    <property type="entry name" value="D_ala_D_ala"/>
</dbReference>
<dbReference type="HAMAP" id="MF_00047">
    <property type="entry name" value="Dala_Dala_lig"/>
    <property type="match status" value="1"/>
</dbReference>
<dbReference type="PROSITE" id="PS50975">
    <property type="entry name" value="ATP_GRASP"/>
    <property type="match status" value="1"/>
</dbReference>
<dbReference type="NCBIfam" id="TIGR01205">
    <property type="entry name" value="D_ala_D_alaTIGR"/>
    <property type="match status" value="1"/>
</dbReference>
<comment type="cofactor">
    <cofactor evidence="2">
        <name>Mg(2+)</name>
        <dbReference type="ChEBI" id="CHEBI:18420"/>
    </cofactor>
</comment>
<keyword evidence="6 14" id="KW-0963">Cytoplasm</keyword>
<evidence type="ECO:0000256" key="15">
    <source>
        <dbReference type="PROSITE-ProRule" id="PRU00409"/>
    </source>
</evidence>
<keyword evidence="12 14" id="KW-0961">Cell wall biogenesis/degradation</keyword>
<dbReference type="KEGG" id="hms:HMU04610"/>
<protein>
    <recommendedName>
        <fullName evidence="5 14">D-alanine--D-alanine ligase</fullName>
        <ecNumber evidence="5 14">6.3.2.4</ecNumber>
    </recommendedName>
    <alternativeName>
        <fullName evidence="14">D-Ala-D-Ala ligase</fullName>
    </alternativeName>
    <alternativeName>
        <fullName evidence="14">D-alanylalanine synthetase</fullName>
    </alternativeName>
</protein>
<dbReference type="STRING" id="679897.HMU04610"/>
<dbReference type="PANTHER" id="PTHR23132:SF23">
    <property type="entry name" value="D-ALANINE--D-ALANINE LIGASE B"/>
    <property type="match status" value="1"/>
</dbReference>
<dbReference type="InterPro" id="IPR011761">
    <property type="entry name" value="ATP-grasp"/>
</dbReference>
<organism evidence="17 18">
    <name type="scientific">Helicobacter mustelae (strain ATCC 43772 / CCUG 25715 / CIP 103759 / LMG 18044 / NCTC 12198 / R85-136P)</name>
    <name type="common">Campylobacter mustelae</name>
    <dbReference type="NCBI Taxonomy" id="679897"/>
    <lineage>
        <taxon>Bacteria</taxon>
        <taxon>Pseudomonadati</taxon>
        <taxon>Campylobacterota</taxon>
        <taxon>Epsilonproteobacteria</taxon>
        <taxon>Campylobacterales</taxon>
        <taxon>Helicobacteraceae</taxon>
        <taxon>Helicobacter</taxon>
    </lineage>
</organism>
<dbReference type="InterPro" id="IPR013815">
    <property type="entry name" value="ATP_grasp_subdomain_1"/>
</dbReference>
<evidence type="ECO:0000256" key="3">
    <source>
        <dbReference type="ARBA" id="ARBA00004496"/>
    </source>
</evidence>
<dbReference type="eggNOG" id="COG1181">
    <property type="taxonomic scope" value="Bacteria"/>
</dbReference>
<evidence type="ECO:0000259" key="16">
    <source>
        <dbReference type="PROSITE" id="PS50975"/>
    </source>
</evidence>
<sequence length="344" mass="39530">MTLCILFGGASWEHEISIVSAITLKNVLKQENLLFIFLDEEHRFYHIQSHQMQADFFAQKKHKSQKPLHLDRRGFFTSGFFGKNPLEFDILLNLVHGADGEDGTLAGLLDFYHIPYIGPRVEASVLSFNKLYTKIFAKERGIPTLPFVHLTQHQEQKIPLDFPLIIKPARLGSSIGISIAKDPQSLNFALDQAFEYDSSVLVEPFFSGIKEYNLAGCKIQGDFVFSLIEEPGKKEFLDFEDKYLDFSRDSKIENANLSAQNVTKMQKHFEALYENCFEGALIRCDFFIHEDKIYINEINPIPGSMANYLFEDFEKTLISLCTSLPKKKPIFVDYQYIKKIQKAK</sequence>
<comment type="function">
    <text evidence="14">Cell wall formation.</text>
</comment>
<comment type="pathway">
    <text evidence="14">Cell wall biogenesis; peptidoglycan biosynthesis.</text>
</comment>
<keyword evidence="9 15" id="KW-0067">ATP-binding</keyword>
<dbReference type="Pfam" id="PF07478">
    <property type="entry name" value="Dala_Dala_lig_C"/>
    <property type="match status" value="1"/>
</dbReference>
<dbReference type="GO" id="GO:0071555">
    <property type="term" value="P:cell wall organization"/>
    <property type="evidence" value="ECO:0007669"/>
    <property type="project" value="UniProtKB-KW"/>
</dbReference>
<dbReference type="SUPFAM" id="SSF56059">
    <property type="entry name" value="Glutathione synthetase ATP-binding domain-like"/>
    <property type="match status" value="1"/>
</dbReference>
<evidence type="ECO:0000256" key="1">
    <source>
        <dbReference type="ARBA" id="ARBA00001936"/>
    </source>
</evidence>
<dbReference type="Proteomes" id="UP000001522">
    <property type="component" value="Chromosome"/>
</dbReference>
<evidence type="ECO:0000256" key="6">
    <source>
        <dbReference type="ARBA" id="ARBA00022490"/>
    </source>
</evidence>
<dbReference type="HOGENOM" id="CLU_039268_0_2_7"/>
<evidence type="ECO:0000256" key="12">
    <source>
        <dbReference type="ARBA" id="ARBA00023316"/>
    </source>
</evidence>
<gene>
    <name evidence="17" type="primary">ddlA</name>
    <name evidence="14" type="synonym">ddl</name>
    <name evidence="17" type="ordered locus">HMU04610</name>
</gene>
<evidence type="ECO:0000256" key="14">
    <source>
        <dbReference type="HAMAP-Rule" id="MF_00047"/>
    </source>
</evidence>
<dbReference type="SUPFAM" id="SSF52440">
    <property type="entry name" value="PreATP-grasp domain"/>
    <property type="match status" value="1"/>
</dbReference>
<dbReference type="GO" id="GO:0005737">
    <property type="term" value="C:cytoplasm"/>
    <property type="evidence" value="ECO:0007669"/>
    <property type="project" value="UniProtKB-SubCell"/>
</dbReference>
<dbReference type="EMBL" id="FN555004">
    <property type="protein sequence ID" value="CBG39723.1"/>
    <property type="molecule type" value="Genomic_DNA"/>
</dbReference>
<evidence type="ECO:0000256" key="10">
    <source>
        <dbReference type="ARBA" id="ARBA00022960"/>
    </source>
</evidence>
<dbReference type="GO" id="GO:0008360">
    <property type="term" value="P:regulation of cell shape"/>
    <property type="evidence" value="ECO:0007669"/>
    <property type="project" value="UniProtKB-KW"/>
</dbReference>
<evidence type="ECO:0000256" key="9">
    <source>
        <dbReference type="ARBA" id="ARBA00022840"/>
    </source>
</evidence>
<dbReference type="InterPro" id="IPR000291">
    <property type="entry name" value="D-Ala_lig_Van_CS"/>
</dbReference>
<keyword evidence="18" id="KW-1185">Reference proteome</keyword>
<keyword evidence="10 14" id="KW-0133">Cell shape</keyword>
<dbReference type="NCBIfam" id="NF002527">
    <property type="entry name" value="PRK01966.1-3"/>
    <property type="match status" value="1"/>
</dbReference>
<dbReference type="PANTHER" id="PTHR23132">
    <property type="entry name" value="D-ALANINE--D-ALANINE LIGASE"/>
    <property type="match status" value="1"/>
</dbReference>
<dbReference type="RefSeq" id="WP_013022814.1">
    <property type="nucleotide sequence ID" value="NC_013949.1"/>
</dbReference>
<dbReference type="InterPro" id="IPR011127">
    <property type="entry name" value="Dala_Dala_lig_N"/>
</dbReference>
<evidence type="ECO:0000313" key="17">
    <source>
        <dbReference type="EMBL" id="CBG39723.1"/>
    </source>
</evidence>
<comment type="cofactor">
    <cofactor evidence="1">
        <name>Mn(2+)</name>
        <dbReference type="ChEBI" id="CHEBI:29035"/>
    </cofactor>
</comment>
<dbReference type="Pfam" id="PF01820">
    <property type="entry name" value="Dala_Dala_lig_N"/>
    <property type="match status" value="1"/>
</dbReference>
<keyword evidence="11 14" id="KW-0573">Peptidoglycan synthesis</keyword>
<dbReference type="InterPro" id="IPR011095">
    <property type="entry name" value="Dala_Dala_lig_C"/>
</dbReference>
<dbReference type="GO" id="GO:0046872">
    <property type="term" value="F:metal ion binding"/>
    <property type="evidence" value="ECO:0007669"/>
    <property type="project" value="InterPro"/>
</dbReference>
<evidence type="ECO:0000256" key="7">
    <source>
        <dbReference type="ARBA" id="ARBA00022598"/>
    </source>
</evidence>
<keyword evidence="8 15" id="KW-0547">Nucleotide-binding</keyword>
<accession>D3UGV2</accession>
<dbReference type="Gene3D" id="3.30.1490.20">
    <property type="entry name" value="ATP-grasp fold, A domain"/>
    <property type="match status" value="1"/>
</dbReference>
<comment type="similarity">
    <text evidence="4 14">Belongs to the D-alanine--D-alanine ligase family.</text>
</comment>
<feature type="domain" description="ATP-grasp" evidence="16">
    <location>
        <begin position="134"/>
        <end position="329"/>
    </location>
</feature>
<evidence type="ECO:0000256" key="4">
    <source>
        <dbReference type="ARBA" id="ARBA00010871"/>
    </source>
</evidence>
<dbReference type="GO" id="GO:0005524">
    <property type="term" value="F:ATP binding"/>
    <property type="evidence" value="ECO:0007669"/>
    <property type="project" value="UniProtKB-UniRule"/>
</dbReference>
<comment type="subcellular location">
    <subcellularLocation>
        <location evidence="3 14">Cytoplasm</location>
    </subcellularLocation>
</comment>
<proteinExistence type="inferred from homology"/>
<evidence type="ECO:0000256" key="2">
    <source>
        <dbReference type="ARBA" id="ARBA00001946"/>
    </source>
</evidence>